<dbReference type="Proteomes" id="UP001150217">
    <property type="component" value="Unassembled WGS sequence"/>
</dbReference>
<reference evidence="1" key="1">
    <citation type="submission" date="2022-08" db="EMBL/GenBank/DDBJ databases">
        <title>A Global Phylogenomic Analysis of the Shiitake Genus Lentinula.</title>
        <authorList>
            <consortium name="DOE Joint Genome Institute"/>
            <person name="Sierra-Patev S."/>
            <person name="Min B."/>
            <person name="Naranjo-Ortiz M."/>
            <person name="Looney B."/>
            <person name="Konkel Z."/>
            <person name="Slot J.C."/>
            <person name="Sakamoto Y."/>
            <person name="Steenwyk J.L."/>
            <person name="Rokas A."/>
            <person name="Carro J."/>
            <person name="Camarero S."/>
            <person name="Ferreira P."/>
            <person name="Molpeceres G."/>
            <person name="Ruiz-Duenas F.J."/>
            <person name="Serrano A."/>
            <person name="Henrissat B."/>
            <person name="Drula E."/>
            <person name="Hughes K.W."/>
            <person name="Mata J.L."/>
            <person name="Ishikawa N.K."/>
            <person name="Vargas-Isla R."/>
            <person name="Ushijima S."/>
            <person name="Smith C.A."/>
            <person name="Ahrendt S."/>
            <person name="Andreopoulos W."/>
            <person name="He G."/>
            <person name="Labutti K."/>
            <person name="Lipzen A."/>
            <person name="Ng V."/>
            <person name="Riley R."/>
            <person name="Sandor L."/>
            <person name="Barry K."/>
            <person name="Martinez A.T."/>
            <person name="Xiao Y."/>
            <person name="Gibbons J.G."/>
            <person name="Terashima K."/>
            <person name="Grigoriev I.V."/>
            <person name="Hibbett D.S."/>
        </authorList>
    </citation>
    <scope>NUCLEOTIDE SEQUENCE</scope>
    <source>
        <strain evidence="1">RHP3577 ss4</strain>
    </source>
</reference>
<evidence type="ECO:0000313" key="2">
    <source>
        <dbReference type="Proteomes" id="UP001150217"/>
    </source>
</evidence>
<protein>
    <submittedName>
        <fullName evidence="1">Uncharacterized protein</fullName>
    </submittedName>
</protein>
<comment type="caution">
    <text evidence="1">The sequence shown here is derived from an EMBL/GenBank/DDBJ whole genome shotgun (WGS) entry which is preliminary data.</text>
</comment>
<evidence type="ECO:0000313" key="1">
    <source>
        <dbReference type="EMBL" id="KAJ4491646.1"/>
    </source>
</evidence>
<proteinExistence type="predicted"/>
<gene>
    <name evidence="1" type="ORF">C8R41DRAFT_920260</name>
</gene>
<name>A0ABQ8VED2_9AGAR</name>
<keyword evidence="2" id="KW-1185">Reference proteome</keyword>
<dbReference type="EMBL" id="JANVFT010000041">
    <property type="protein sequence ID" value="KAJ4491646.1"/>
    <property type="molecule type" value="Genomic_DNA"/>
</dbReference>
<organism evidence="1 2">
    <name type="scientific">Lentinula lateritia</name>
    <dbReference type="NCBI Taxonomy" id="40482"/>
    <lineage>
        <taxon>Eukaryota</taxon>
        <taxon>Fungi</taxon>
        <taxon>Dikarya</taxon>
        <taxon>Basidiomycota</taxon>
        <taxon>Agaricomycotina</taxon>
        <taxon>Agaricomycetes</taxon>
        <taxon>Agaricomycetidae</taxon>
        <taxon>Agaricales</taxon>
        <taxon>Marasmiineae</taxon>
        <taxon>Omphalotaceae</taxon>
        <taxon>Lentinula</taxon>
    </lineage>
</organism>
<accession>A0ABQ8VED2</accession>
<sequence>MKSIIETLQTEHDSTLIELQATRTSLDTALSPLLAGTVSVPEAVTRYESLDPDTNADEEAVEESLDEFVSDTSLSDLTTTSIYGGHSINESFATGKFSSDVHGQDCREASRKFLDVESRFVEDMAAVSRLPGDVLQESDVYDKVMASAETESSEDKSLPILPETTGATILPSVSTSPALEAADSVSSWHISIKSLEPILSKLPVPSTGKAVKDLCQKAIGTEAEVNYCILKCPEALFTLSDTDSRNQTLVTVSKNAATPCKNLIKFDRHWRGHLLLQNGIAGHLYYLGEFESGTGHEVTPSEYKYSFPEETKAYVLSAGKSLRHNDIRAQEHLLQSMENGLHVTKTELRFIGYSKTIEHWLKVEGAQKGFC</sequence>